<dbReference type="STRING" id="1237085.Ngar_c04720"/>
<evidence type="ECO:0000313" key="1">
    <source>
        <dbReference type="EMBL" id="AFU57416.1"/>
    </source>
</evidence>
<dbReference type="AlphaFoldDB" id="K0I817"/>
<dbReference type="KEGG" id="nga:Ngar_c04720"/>
<protein>
    <submittedName>
        <fullName evidence="1">Uncharacterized protein</fullName>
    </submittedName>
</protein>
<dbReference type="InParanoid" id="K0I817"/>
<dbReference type="BioCyc" id="CNIT1237085:G1324-470-MONOMER"/>
<keyword evidence="2" id="KW-1185">Reference proteome</keyword>
<name>K0I817_NITGG</name>
<gene>
    <name evidence="1" type="ordered locus">Ngar_c04720</name>
</gene>
<reference evidence="1 2" key="1">
    <citation type="journal article" date="2012" name="Environ. Microbiol.">
        <title>The genome of the ammonia-oxidizing Candidatus Nitrososphaera gargensis: insights into metabolic versatility and environmental adaptations.</title>
        <authorList>
            <person name="Spang A."/>
            <person name="Poehlein A."/>
            <person name="Offre P."/>
            <person name="Zumbragel S."/>
            <person name="Haider S."/>
            <person name="Rychlik N."/>
            <person name="Nowka B."/>
            <person name="Schmeisser C."/>
            <person name="Lebedeva E.V."/>
            <person name="Rattei T."/>
            <person name="Bohm C."/>
            <person name="Schmid M."/>
            <person name="Galushko A."/>
            <person name="Hatzenpichler R."/>
            <person name="Weinmaier T."/>
            <person name="Daniel R."/>
            <person name="Schleper C."/>
            <person name="Spieck E."/>
            <person name="Streit W."/>
            <person name="Wagner M."/>
        </authorList>
    </citation>
    <scope>NUCLEOTIDE SEQUENCE [LARGE SCALE GENOMIC DNA]</scope>
    <source>
        <strain evidence="2">Ga9.2</strain>
    </source>
</reference>
<sequence>MYDPSPDVPKFIIATHLVPVSLPASLYESSLGYLQEKITEISYKYPQFRAELGRGGILDLDIHGKPLSLLHLGLSDGRSNSQVEVTRQTIENALSIYDRNMDNTLAIWQDAFPGDGKLDFSGTAPEQRRIAGYIYHHGPATREQMYEALKNEMSRDSFYRWWKDLYDHGGIYEKVPGIFDIVPHYRE</sequence>
<dbReference type="Proteomes" id="UP000008037">
    <property type="component" value="Chromosome"/>
</dbReference>
<proteinExistence type="predicted"/>
<accession>K0I817</accession>
<evidence type="ECO:0000313" key="2">
    <source>
        <dbReference type="Proteomes" id="UP000008037"/>
    </source>
</evidence>
<dbReference type="HOGENOM" id="CLU_1444714_0_0_2"/>
<dbReference type="EMBL" id="CP002408">
    <property type="protein sequence ID" value="AFU57416.1"/>
    <property type="molecule type" value="Genomic_DNA"/>
</dbReference>
<organism evidence="1 2">
    <name type="scientific">Nitrososphaera gargensis (strain Ga9.2)</name>
    <dbReference type="NCBI Taxonomy" id="1237085"/>
    <lineage>
        <taxon>Archaea</taxon>
        <taxon>Nitrososphaerota</taxon>
        <taxon>Nitrososphaeria</taxon>
        <taxon>Nitrososphaerales</taxon>
        <taxon>Nitrososphaeraceae</taxon>
        <taxon>Nitrososphaera</taxon>
    </lineage>
</organism>